<dbReference type="Proteomes" id="UP000270112">
    <property type="component" value="Unassembled WGS sequence"/>
</dbReference>
<dbReference type="InterPro" id="IPR036390">
    <property type="entry name" value="WH_DNA-bd_sf"/>
</dbReference>
<accession>A0A3N0IYW9</accession>
<evidence type="ECO:0000313" key="2">
    <source>
        <dbReference type="EMBL" id="RNM42174.1"/>
    </source>
</evidence>
<dbReference type="Pfam" id="PF02082">
    <property type="entry name" value="Rrf2"/>
    <property type="match status" value="1"/>
</dbReference>
<proteinExistence type="predicted"/>
<dbReference type="Proteomes" id="UP000253817">
    <property type="component" value="Unassembled WGS sequence"/>
</dbReference>
<dbReference type="InterPro" id="IPR030489">
    <property type="entry name" value="TR_Rrf2-type_CS"/>
</dbReference>
<keyword evidence="3" id="KW-1185">Reference proteome</keyword>
<reference evidence="2" key="3">
    <citation type="journal article" date="2019" name="Microbiol. Resour. Announc.">
        <title>Draft Genome Sequences of Type Strains of Gordonibacter faecihominis, Paraeggerthella hongkongensis, Parvibacter caecicola,Slackia equolifaciens, Slackia faecicanis, and Slackia isoflavoniconvertens.</title>
        <authorList>
            <person name="Danylec N."/>
            <person name="Stoll D.A."/>
            <person name="Dotsch A."/>
            <person name="Huch M."/>
        </authorList>
    </citation>
    <scope>NUCLEOTIDE SEQUENCE</scope>
    <source>
        <strain evidence="2">DSM 16107</strain>
    </source>
</reference>
<dbReference type="SUPFAM" id="SSF46785">
    <property type="entry name" value="Winged helix' DNA-binding domain"/>
    <property type="match status" value="1"/>
</dbReference>
<dbReference type="NCBIfam" id="TIGR00738">
    <property type="entry name" value="rrf2_super"/>
    <property type="match status" value="1"/>
</dbReference>
<evidence type="ECO:0000313" key="4">
    <source>
        <dbReference type="Proteomes" id="UP000270112"/>
    </source>
</evidence>
<organism evidence="2 4">
    <name type="scientific">Eggerthella sinensis</name>
    <dbReference type="NCBI Taxonomy" id="242230"/>
    <lineage>
        <taxon>Bacteria</taxon>
        <taxon>Bacillati</taxon>
        <taxon>Actinomycetota</taxon>
        <taxon>Coriobacteriia</taxon>
        <taxon>Eggerthellales</taxon>
        <taxon>Eggerthellaceae</taxon>
        <taxon>Eggerthella</taxon>
    </lineage>
</organism>
<reference evidence="1 3" key="1">
    <citation type="journal article" date="2018" name="Elife">
        <title>Discovery and characterization of a prevalent human gut bacterial enzyme sufficient for the inactivation of a family of plant toxins.</title>
        <authorList>
            <person name="Koppel N."/>
            <person name="Bisanz J.E."/>
            <person name="Pandelia M.E."/>
            <person name="Turnbaugh P.J."/>
            <person name="Balskus E.P."/>
        </authorList>
    </citation>
    <scope>NUCLEOTIDE SEQUENCE [LARGE SCALE GENOMIC DNA]</scope>
    <source>
        <strain evidence="1 3">DSM 16107</strain>
    </source>
</reference>
<dbReference type="GO" id="GO:0003700">
    <property type="term" value="F:DNA-binding transcription factor activity"/>
    <property type="evidence" value="ECO:0007669"/>
    <property type="project" value="TreeGrafter"/>
</dbReference>
<name>A0A3N0IYW9_9ACTN</name>
<dbReference type="PROSITE" id="PS51197">
    <property type="entry name" value="HTH_RRF2_2"/>
    <property type="match status" value="1"/>
</dbReference>
<evidence type="ECO:0000313" key="3">
    <source>
        <dbReference type="Proteomes" id="UP000253817"/>
    </source>
</evidence>
<dbReference type="EMBL" id="QICC01000018">
    <property type="protein sequence ID" value="RNM42174.1"/>
    <property type="molecule type" value="Genomic_DNA"/>
</dbReference>
<comment type="caution">
    <text evidence="2">The sequence shown here is derived from an EMBL/GenBank/DDBJ whole genome shotgun (WGS) entry which is preliminary data.</text>
</comment>
<dbReference type="EMBL" id="PPTT01000029">
    <property type="protein sequence ID" value="RDB66714.1"/>
    <property type="molecule type" value="Genomic_DNA"/>
</dbReference>
<evidence type="ECO:0000313" key="1">
    <source>
        <dbReference type="EMBL" id="RDB66714.1"/>
    </source>
</evidence>
<dbReference type="PROSITE" id="PS01332">
    <property type="entry name" value="HTH_RRF2_1"/>
    <property type="match status" value="1"/>
</dbReference>
<evidence type="ECO:0008006" key="5">
    <source>
        <dbReference type="Google" id="ProtNLM"/>
    </source>
</evidence>
<dbReference type="GO" id="GO:0005829">
    <property type="term" value="C:cytosol"/>
    <property type="evidence" value="ECO:0007669"/>
    <property type="project" value="TreeGrafter"/>
</dbReference>
<gene>
    <name evidence="1" type="ORF">C1876_13970</name>
    <name evidence="2" type="ORF">DMP09_06335</name>
</gene>
<sequence length="164" mass="18162">MMCFERGRNVRLSMTTDYGIRMILCLAAEKRMMNSREISRAMDIPRDYTVQVGGKLKRAGIVRTHAGHLGGYTLARDVREITMFDVVGALEGTMRIDGNYKEDCVDDSWARDACPVRYSYEAVQEGIDQYLRGIKVKDLLIPGPADAAGPAGEEVRPGGANEPC</sequence>
<dbReference type="InterPro" id="IPR000944">
    <property type="entry name" value="Tscrpt_reg_Rrf2"/>
</dbReference>
<dbReference type="Gene3D" id="1.10.10.10">
    <property type="entry name" value="Winged helix-like DNA-binding domain superfamily/Winged helix DNA-binding domain"/>
    <property type="match status" value="1"/>
</dbReference>
<protein>
    <recommendedName>
        <fullName evidence="5">Rrf2 family transcriptional regulator</fullName>
    </recommendedName>
</protein>
<dbReference type="AlphaFoldDB" id="A0A3N0IYW9"/>
<reference evidence="4" key="2">
    <citation type="submission" date="2018-05" db="EMBL/GenBank/DDBJ databases">
        <title>Genome Sequencing of selected type strains of the family Eggerthellaceae.</title>
        <authorList>
            <person name="Danylec N."/>
            <person name="Stoll D.A."/>
            <person name="Doetsch A."/>
            <person name="Huch M."/>
        </authorList>
    </citation>
    <scope>NUCLEOTIDE SEQUENCE [LARGE SCALE GENOMIC DNA]</scope>
    <source>
        <strain evidence="4">DSM 16107</strain>
    </source>
</reference>
<dbReference type="PANTHER" id="PTHR33221:SF15">
    <property type="entry name" value="HTH-TYPE TRANSCRIPTIONAL REGULATOR YWGB-RELATED"/>
    <property type="match status" value="1"/>
</dbReference>
<dbReference type="InterPro" id="IPR036388">
    <property type="entry name" value="WH-like_DNA-bd_sf"/>
</dbReference>
<dbReference type="PANTHER" id="PTHR33221">
    <property type="entry name" value="WINGED HELIX-TURN-HELIX TRANSCRIPTIONAL REGULATOR, RRF2 FAMILY"/>
    <property type="match status" value="1"/>
</dbReference>